<dbReference type="OrthoDB" id="5105828at2759"/>
<evidence type="ECO:0000313" key="2">
    <source>
        <dbReference type="EMBL" id="RGP76405.1"/>
    </source>
</evidence>
<comment type="caution">
    <text evidence="2">The sequence shown here is derived from an EMBL/GenBank/DDBJ whole genome shotgun (WGS) entry which is preliminary data.</text>
</comment>
<dbReference type="STRING" id="694270.A0A395SWU4"/>
<gene>
    <name evidence="2" type="ORF">FLONG3_5289</name>
</gene>
<name>A0A395SWU4_9HYPO</name>
<dbReference type="AlphaFoldDB" id="A0A395SWU4"/>
<feature type="compositionally biased region" description="Polar residues" evidence="1">
    <location>
        <begin position="1"/>
        <end position="17"/>
    </location>
</feature>
<accession>A0A395SWU4</accession>
<organism evidence="2 3">
    <name type="scientific">Fusarium longipes</name>
    <dbReference type="NCBI Taxonomy" id="694270"/>
    <lineage>
        <taxon>Eukaryota</taxon>
        <taxon>Fungi</taxon>
        <taxon>Dikarya</taxon>
        <taxon>Ascomycota</taxon>
        <taxon>Pezizomycotina</taxon>
        <taxon>Sordariomycetes</taxon>
        <taxon>Hypocreomycetidae</taxon>
        <taxon>Hypocreales</taxon>
        <taxon>Nectriaceae</taxon>
        <taxon>Fusarium</taxon>
    </lineage>
</organism>
<feature type="region of interest" description="Disordered" evidence="1">
    <location>
        <begin position="1"/>
        <end position="66"/>
    </location>
</feature>
<evidence type="ECO:0000313" key="3">
    <source>
        <dbReference type="Proteomes" id="UP000266234"/>
    </source>
</evidence>
<reference evidence="2 3" key="1">
    <citation type="journal article" date="2018" name="PLoS Pathog.">
        <title>Evolution of structural diversity of trichothecenes, a family of toxins produced by plant pathogenic and entomopathogenic fungi.</title>
        <authorList>
            <person name="Proctor R.H."/>
            <person name="McCormick S.P."/>
            <person name="Kim H.S."/>
            <person name="Cardoza R.E."/>
            <person name="Stanley A.M."/>
            <person name="Lindo L."/>
            <person name="Kelly A."/>
            <person name="Brown D.W."/>
            <person name="Lee T."/>
            <person name="Vaughan M.M."/>
            <person name="Alexander N.J."/>
            <person name="Busman M."/>
            <person name="Gutierrez S."/>
        </authorList>
    </citation>
    <scope>NUCLEOTIDE SEQUENCE [LARGE SCALE GENOMIC DNA]</scope>
    <source>
        <strain evidence="2 3">NRRL 20695</strain>
    </source>
</reference>
<dbReference type="EMBL" id="PXOG01000114">
    <property type="protein sequence ID" value="RGP76405.1"/>
    <property type="molecule type" value="Genomic_DNA"/>
</dbReference>
<feature type="region of interest" description="Disordered" evidence="1">
    <location>
        <begin position="648"/>
        <end position="715"/>
    </location>
</feature>
<sequence length="737" mass="83286">MDTNGESCHHSQTSIGLNTVEDLAQHPEIHTPGPEPGQRRKPGRPPGSKNRTRNMSPTTEGLALRNRTVFVPWNAVDLSDSGEDEESGKVNLEGSSEWEDDTSNSENKYESKMIAGQRKAFLKGVQKMTRLMEDKEHITKTTAKTGSLRSSSPVLRRTAVWNQVKEMELNDLWEHSLEKEAIERRSVRVNGLLTVWKMSLQLFEIDPLTLISMYQHMEFDNHSNDCSEHDEEMKCNPLWTHDFCKKLEHIMVHPLFANGNDYRLIPIFIRWAAICRTGGVHSFTEKEQRILDDTHCGDFRPSVKSESMVEQFNSYQQKRKNEGRITSRQAQLMSRIVEYSKSIAKESPKSFASVKTRDLTVLVKALDNLDPNTINVPCETYFLVYSASKRSRGYPVGLSELLEAYKTSWINLQRQKMSDYTQVVVTKTLIHQANAPVVEESKECNADKPRDRTIETVDHEGDTDLKVNNSNCEPGGCTFQDTIDLDGHSPSTVEDGEIIEVLEAPSLDYTYGDYLHESRRAPVENRHDLDALARNALLRLPDITTITPCGKDTAINHADIPSVPRPANEAKDTEAEVPEMSTILPFTRDPYRDPKGFYENGRCGGGTTGYVNVDELSNGINGNKKDCQETSRIARYDGSANRLGEPMAFTGRFGSSDSSEIREAGPSKRRKVQVGNWDRGRWNGGRNSTNARRDVRQPVRSQAPRFLPPAGPKAWQLEEELKRKLRRNGGRLDLAHQ</sequence>
<evidence type="ECO:0000256" key="1">
    <source>
        <dbReference type="SAM" id="MobiDB-lite"/>
    </source>
</evidence>
<proteinExistence type="predicted"/>
<protein>
    <submittedName>
        <fullName evidence="2">Uncharacterized protein</fullName>
    </submittedName>
</protein>
<keyword evidence="3" id="KW-1185">Reference proteome</keyword>
<feature type="region of interest" description="Disordered" evidence="1">
    <location>
        <begin position="78"/>
        <end position="106"/>
    </location>
</feature>
<dbReference type="Proteomes" id="UP000266234">
    <property type="component" value="Unassembled WGS sequence"/>
</dbReference>
<feature type="region of interest" description="Disordered" evidence="1">
    <location>
        <begin position="555"/>
        <end position="576"/>
    </location>
</feature>